<dbReference type="Gene3D" id="3.20.20.100">
    <property type="entry name" value="NADP-dependent oxidoreductase domain"/>
    <property type="match status" value="1"/>
</dbReference>
<dbReference type="InterPro" id="IPR023210">
    <property type="entry name" value="NADP_OxRdtase_dom"/>
</dbReference>
<dbReference type="Proteomes" id="UP000070589">
    <property type="component" value="Unassembled WGS sequence"/>
</dbReference>
<dbReference type="AlphaFoldDB" id="A0A133U770"/>
<dbReference type="PANTHER" id="PTHR43312">
    <property type="entry name" value="D-THREO-ALDOSE 1-DEHYDROGENASE"/>
    <property type="match status" value="1"/>
</dbReference>
<dbReference type="InterPro" id="IPR036812">
    <property type="entry name" value="NAD(P)_OxRdtase_dom_sf"/>
</dbReference>
<dbReference type="InterPro" id="IPR017896">
    <property type="entry name" value="4Fe4S_Fe-S-bd"/>
</dbReference>
<feature type="domain" description="4Fe-4S ferredoxin-type" evidence="2">
    <location>
        <begin position="300"/>
        <end position="369"/>
    </location>
</feature>
<feature type="domain" description="NADP-dependent oxidoreductase" evidence="1">
    <location>
        <begin position="17"/>
        <end position="287"/>
    </location>
</feature>
<dbReference type="SUPFAM" id="SSF51430">
    <property type="entry name" value="NAD(P)-linked oxidoreductase"/>
    <property type="match status" value="1"/>
</dbReference>
<evidence type="ECO:0000259" key="2">
    <source>
        <dbReference type="Pfam" id="PF13187"/>
    </source>
</evidence>
<sequence length="386" mass="44957">MQYRQFNEEIDWKPSALGFGMMRLPTIGEKRELSAIDDVRAKKMVRHAIDNGLNYIDTAWPYHGGESEKFVGRVLQNGYRGKVKLATKMPSWEIERHSDLDKFFNKQLVRLKTDYIDFYLLHGLNKDRWENYKDVNVFEWVEKVKDEDKIGHIGFSFHDDLNTFKEIVDFYGWDFCQIQYNYMDQDFQAGKEGLKYAADQGLGVVIMEPLRGGQLATELPEEVLKVFENAGIERSPVGWSLLWLWNQPEVSVVLSGMSNLNQVKENLKIADNSQIGKLTEEEQEIIERAREVYEELLPVNCTGCNYCATQGFNSCSHGIEIPNLFDLYNKAHIYEDYEKRKEKYYDMGQGSRASACIECEECEEKCPQNLPITDLLKEIAEYFERE</sequence>
<dbReference type="GO" id="GO:0016491">
    <property type="term" value="F:oxidoreductase activity"/>
    <property type="evidence" value="ECO:0007669"/>
    <property type="project" value="UniProtKB-ARBA"/>
</dbReference>
<dbReference type="PANTHER" id="PTHR43312:SF2">
    <property type="entry name" value="OXIDOREDUCTASE"/>
    <property type="match status" value="1"/>
</dbReference>
<organism evidence="3 4">
    <name type="scientific">candidate division MSBL1 archaeon SCGC-AAA259D14</name>
    <dbReference type="NCBI Taxonomy" id="1698261"/>
    <lineage>
        <taxon>Archaea</taxon>
        <taxon>Methanobacteriati</taxon>
        <taxon>Methanobacteriota</taxon>
        <taxon>candidate division MSBL1</taxon>
    </lineage>
</organism>
<comment type="caution">
    <text evidence="3">The sequence shown here is derived from an EMBL/GenBank/DDBJ whole genome shotgun (WGS) entry which is preliminary data.</text>
</comment>
<dbReference type="EMBL" id="LHXL01000015">
    <property type="protein sequence ID" value="KXA90031.1"/>
    <property type="molecule type" value="Genomic_DNA"/>
</dbReference>
<dbReference type="InterPro" id="IPR017900">
    <property type="entry name" value="4Fe4S_Fe_S_CS"/>
</dbReference>
<name>A0A133U770_9EURY</name>
<gene>
    <name evidence="3" type="ORF">AKJ62_01855</name>
</gene>
<keyword evidence="4" id="KW-1185">Reference proteome</keyword>
<evidence type="ECO:0000313" key="4">
    <source>
        <dbReference type="Proteomes" id="UP000070589"/>
    </source>
</evidence>
<dbReference type="SUPFAM" id="SSF46548">
    <property type="entry name" value="alpha-helical ferredoxin"/>
    <property type="match status" value="1"/>
</dbReference>
<evidence type="ECO:0000313" key="3">
    <source>
        <dbReference type="EMBL" id="KXA90031.1"/>
    </source>
</evidence>
<dbReference type="Pfam" id="PF13187">
    <property type="entry name" value="Fer4_9"/>
    <property type="match status" value="1"/>
</dbReference>
<dbReference type="Pfam" id="PF00248">
    <property type="entry name" value="Aldo_ket_red"/>
    <property type="match status" value="1"/>
</dbReference>
<dbReference type="PATRIC" id="fig|1698261.3.peg.257"/>
<evidence type="ECO:0000259" key="1">
    <source>
        <dbReference type="Pfam" id="PF00248"/>
    </source>
</evidence>
<reference evidence="3 4" key="1">
    <citation type="journal article" date="2016" name="Sci. Rep.">
        <title>Metabolic traits of an uncultured archaeal lineage -MSBL1- from brine pools of the Red Sea.</title>
        <authorList>
            <person name="Mwirichia R."/>
            <person name="Alam I."/>
            <person name="Rashid M."/>
            <person name="Vinu M."/>
            <person name="Ba-Alawi W."/>
            <person name="Anthony Kamau A."/>
            <person name="Kamanda Ngugi D."/>
            <person name="Goker M."/>
            <person name="Klenk H.P."/>
            <person name="Bajic V."/>
            <person name="Stingl U."/>
        </authorList>
    </citation>
    <scope>NUCLEOTIDE SEQUENCE [LARGE SCALE GENOMIC DNA]</scope>
    <source>
        <strain evidence="3">SCGC-AAA259D14</strain>
    </source>
</reference>
<proteinExistence type="predicted"/>
<protein>
    <submittedName>
        <fullName evidence="3">Aldo/keto reductase</fullName>
    </submittedName>
</protein>
<accession>A0A133U770</accession>
<dbReference type="CDD" id="cd19096">
    <property type="entry name" value="AKR_Fe-S_oxidoreductase"/>
    <property type="match status" value="1"/>
</dbReference>
<dbReference type="PROSITE" id="PS00198">
    <property type="entry name" value="4FE4S_FER_1"/>
    <property type="match status" value="1"/>
</dbReference>
<dbReference type="InterPro" id="IPR053135">
    <property type="entry name" value="AKR2_Oxidoreductase"/>
</dbReference>